<sequence>MARGEEPIGFDQVRSLPTKHIISFDVQHVPLMRWSMAMWWVAIGIFVFAGVALIIWRKELAEVQAMLAGARMPPGCAVVEGVVLLLVAVLFFFAVRSGAFG</sequence>
<keyword evidence="1" id="KW-0472">Membrane</keyword>
<keyword evidence="1" id="KW-1133">Transmembrane helix</keyword>
<feature type="transmembrane region" description="Helical" evidence="1">
    <location>
        <begin position="77"/>
        <end position="95"/>
    </location>
</feature>
<evidence type="ECO:0000313" key="2">
    <source>
        <dbReference type="EMBL" id="CAA9264550.1"/>
    </source>
</evidence>
<evidence type="ECO:0000256" key="1">
    <source>
        <dbReference type="SAM" id="Phobius"/>
    </source>
</evidence>
<feature type="transmembrane region" description="Helical" evidence="1">
    <location>
        <begin position="37"/>
        <end position="56"/>
    </location>
</feature>
<proteinExistence type="predicted"/>
<organism evidence="2">
    <name type="scientific">uncultured Chloroflexia bacterium</name>
    <dbReference type="NCBI Taxonomy" id="1672391"/>
    <lineage>
        <taxon>Bacteria</taxon>
        <taxon>Bacillati</taxon>
        <taxon>Chloroflexota</taxon>
        <taxon>Chloroflexia</taxon>
        <taxon>environmental samples</taxon>
    </lineage>
</organism>
<gene>
    <name evidence="2" type="ORF">AVDCRST_MAG93-2338</name>
</gene>
<protein>
    <submittedName>
        <fullName evidence="2">Uncharacterized protein</fullName>
    </submittedName>
</protein>
<reference evidence="2" key="1">
    <citation type="submission" date="2020-02" db="EMBL/GenBank/DDBJ databases">
        <authorList>
            <person name="Meier V. D."/>
        </authorList>
    </citation>
    <scope>NUCLEOTIDE SEQUENCE</scope>
    <source>
        <strain evidence="2">AVDCRST_MAG93</strain>
    </source>
</reference>
<dbReference type="AlphaFoldDB" id="A0A6J4IZA9"/>
<dbReference type="EMBL" id="CADCTR010000795">
    <property type="protein sequence ID" value="CAA9264550.1"/>
    <property type="molecule type" value="Genomic_DNA"/>
</dbReference>
<name>A0A6J4IZA9_9CHLR</name>
<keyword evidence="1" id="KW-0812">Transmembrane</keyword>
<accession>A0A6J4IZA9</accession>